<evidence type="ECO:0000256" key="4">
    <source>
        <dbReference type="ARBA" id="ARBA00022771"/>
    </source>
</evidence>
<dbReference type="FunFam" id="4.10.1100.10:FF:000001">
    <property type="entry name" value="Squamosa promoter-binding-like protein 14"/>
    <property type="match status" value="1"/>
</dbReference>
<protein>
    <recommendedName>
        <fullName evidence="18">SBP-type domain-containing protein</fullName>
    </recommendedName>
</protein>
<evidence type="ECO:0000256" key="5">
    <source>
        <dbReference type="ARBA" id="ARBA00022786"/>
    </source>
</evidence>
<evidence type="ECO:0000256" key="7">
    <source>
        <dbReference type="ARBA" id="ARBA00023015"/>
    </source>
</evidence>
<keyword evidence="9" id="KW-0804">Transcription</keyword>
<dbReference type="Pfam" id="PF00179">
    <property type="entry name" value="UQ_con"/>
    <property type="match status" value="1"/>
</dbReference>
<keyword evidence="8" id="KW-0238">DNA-binding</keyword>
<evidence type="ECO:0000256" key="11">
    <source>
        <dbReference type="PROSITE-ProRule" id="PRU00470"/>
    </source>
</evidence>
<accession>A0AAV8RN87</accession>
<feature type="domain" description="UBC core" evidence="14">
    <location>
        <begin position="539"/>
        <end position="692"/>
    </location>
</feature>
<evidence type="ECO:0000256" key="1">
    <source>
        <dbReference type="ARBA" id="ARBA00004123"/>
    </source>
</evidence>
<dbReference type="PANTHER" id="PTHR31251:SF74">
    <property type="entry name" value="SQUAMOSA PROMOTER-BINDING-LIKE PROTEIN 2"/>
    <property type="match status" value="1"/>
</dbReference>
<evidence type="ECO:0000256" key="6">
    <source>
        <dbReference type="ARBA" id="ARBA00022833"/>
    </source>
</evidence>
<dbReference type="AlphaFoldDB" id="A0AAV8RN87"/>
<dbReference type="PROSITE" id="PS50127">
    <property type="entry name" value="UBC_2"/>
    <property type="match status" value="1"/>
</dbReference>
<comment type="caution">
    <text evidence="16">The sequence shown here is derived from an EMBL/GenBank/DDBJ whole genome shotgun (WGS) entry which is preliminary data.</text>
</comment>
<sequence>MTARVCFSQASVIRDGRRQEQPVKFSWSVPFFFYPDESFLRSELYLKSASASWMDWVAKTPFQWDWETLELFSEKENEICKPAQEPLLKSQGSMGICNGSVCSPRGEASSALELGNSSSKSFISSSVDSSPKTEQRNLEFNFNSAEAAPHSSNKIIFARVGGSGTSPVPLAAGRPKEPLTRLKLGQTFFEEGGAKNNVKSSSSLPPLTSSTAVAKKPRVPQQSSQSPYCQVEGCNIDLTAAKDYHRKHRICESHSKSPKVIVAGQERRFCQQCSRFHHLSEFDQTKRSCRRRLSDHNARRRKPQPATISFNSSRISSSFYDDRHQMNLDFGPTRLGHMTTTLQFSKSCQTRNISTLRHDLDGLWPTKGTTVDVLNQVPESSAFASNLDGAPGLGCALSLLSNDPCGLANPGPTSHSKPAKAENAIAIRPAASPVDLVAGFLQDDRSSSQSMILPFNLQNGRGDHYHIVFESKVMFLLSDTGSISSRCLATFNSQAFLWHALRYHQEGFVSPEKRAVSAFASLEGTCEICKKGYSMSGGIARGRLAEERKAWRKNHPHGFVAKPETLADGTVNLMIWHCTIPGKPGTDWEGGYFPLTLYFSEDYPSKPPKCRFPQGFFHPNVYPSGTVCLSILNEDSGWRPAITVKQILVGIQDLLDQPNPADPAQTDGYHLFIQDLEEYRRRIRQQAKQYPALV</sequence>
<evidence type="ECO:0000313" key="16">
    <source>
        <dbReference type="EMBL" id="KAJ8500822.1"/>
    </source>
</evidence>
<dbReference type="SUPFAM" id="SSF103612">
    <property type="entry name" value="SBT domain"/>
    <property type="match status" value="1"/>
</dbReference>
<dbReference type="GO" id="GO:0016740">
    <property type="term" value="F:transferase activity"/>
    <property type="evidence" value="ECO:0007669"/>
    <property type="project" value="UniProtKB-KW"/>
</dbReference>
<evidence type="ECO:0000256" key="10">
    <source>
        <dbReference type="ARBA" id="ARBA00023242"/>
    </source>
</evidence>
<keyword evidence="2" id="KW-0808">Transferase</keyword>
<dbReference type="InterPro" id="IPR016135">
    <property type="entry name" value="UBQ-conjugating_enzyme/RWD"/>
</dbReference>
<dbReference type="Gene3D" id="4.10.1100.10">
    <property type="entry name" value="Transcription factor, SBP-box domain"/>
    <property type="match status" value="1"/>
</dbReference>
<keyword evidence="5" id="KW-0833">Ubl conjugation pathway</keyword>
<reference evidence="16 17" key="1">
    <citation type="submission" date="2022-12" db="EMBL/GenBank/DDBJ databases">
        <title>Chromosome-scale assembly of the Ensete ventricosum genome.</title>
        <authorList>
            <person name="Dussert Y."/>
            <person name="Stocks J."/>
            <person name="Wendawek A."/>
            <person name="Woldeyes F."/>
            <person name="Nichols R.A."/>
            <person name="Borrell J.S."/>
        </authorList>
    </citation>
    <scope>NUCLEOTIDE SEQUENCE [LARGE SCALE GENOMIC DNA]</scope>
    <source>
        <strain evidence="17">cv. Maze</strain>
        <tissue evidence="16">Seeds</tissue>
    </source>
</reference>
<dbReference type="SUPFAM" id="SSF54495">
    <property type="entry name" value="UBC-like"/>
    <property type="match status" value="1"/>
</dbReference>
<dbReference type="PANTHER" id="PTHR31251">
    <property type="entry name" value="SQUAMOSA PROMOTER-BINDING-LIKE PROTEIN 4"/>
    <property type="match status" value="1"/>
</dbReference>
<feature type="active site" description="Glycyl thioester intermediate" evidence="12">
    <location>
        <position position="628"/>
    </location>
</feature>
<dbReference type="Proteomes" id="UP001222027">
    <property type="component" value="Unassembled WGS sequence"/>
</dbReference>
<evidence type="ECO:0000256" key="12">
    <source>
        <dbReference type="PROSITE-ProRule" id="PRU10133"/>
    </source>
</evidence>
<evidence type="ECO:0000256" key="2">
    <source>
        <dbReference type="ARBA" id="ARBA00022679"/>
    </source>
</evidence>
<evidence type="ECO:0000256" key="8">
    <source>
        <dbReference type="ARBA" id="ARBA00023125"/>
    </source>
</evidence>
<dbReference type="EMBL" id="JAQQAF010000003">
    <property type="protein sequence ID" value="KAJ8500822.1"/>
    <property type="molecule type" value="Genomic_DNA"/>
</dbReference>
<feature type="region of interest" description="Disordered" evidence="13">
    <location>
        <begin position="193"/>
        <end position="226"/>
    </location>
</feature>
<name>A0AAV8RN87_ENSVE</name>
<keyword evidence="17" id="KW-1185">Reference proteome</keyword>
<evidence type="ECO:0000256" key="13">
    <source>
        <dbReference type="SAM" id="MobiDB-lite"/>
    </source>
</evidence>
<dbReference type="Gene3D" id="3.10.110.10">
    <property type="entry name" value="Ubiquitin Conjugating Enzyme"/>
    <property type="match status" value="1"/>
</dbReference>
<evidence type="ECO:0000313" key="17">
    <source>
        <dbReference type="Proteomes" id="UP001222027"/>
    </source>
</evidence>
<comment type="subcellular location">
    <subcellularLocation>
        <location evidence="1">Nucleus</location>
    </subcellularLocation>
</comment>
<dbReference type="CDD" id="cd23798">
    <property type="entry name" value="UBCc_UBE2I"/>
    <property type="match status" value="1"/>
</dbReference>
<dbReference type="PROSITE" id="PS51141">
    <property type="entry name" value="ZF_SBP"/>
    <property type="match status" value="1"/>
</dbReference>
<keyword evidence="3" id="KW-0479">Metal-binding</keyword>
<feature type="compositionally biased region" description="Low complexity" evidence="13">
    <location>
        <begin position="200"/>
        <end position="211"/>
    </location>
</feature>
<dbReference type="PROSITE" id="PS00183">
    <property type="entry name" value="UBC_1"/>
    <property type="match status" value="1"/>
</dbReference>
<evidence type="ECO:0000259" key="14">
    <source>
        <dbReference type="PROSITE" id="PS50127"/>
    </source>
</evidence>
<dbReference type="GO" id="GO:0003677">
    <property type="term" value="F:DNA binding"/>
    <property type="evidence" value="ECO:0007669"/>
    <property type="project" value="UniProtKB-KW"/>
</dbReference>
<keyword evidence="4 11" id="KW-0863">Zinc-finger</keyword>
<evidence type="ECO:0008006" key="18">
    <source>
        <dbReference type="Google" id="ProtNLM"/>
    </source>
</evidence>
<keyword evidence="10" id="KW-0539">Nucleus</keyword>
<dbReference type="Pfam" id="PF03110">
    <property type="entry name" value="SBP"/>
    <property type="match status" value="1"/>
</dbReference>
<dbReference type="InterPro" id="IPR036893">
    <property type="entry name" value="SBP_sf"/>
</dbReference>
<dbReference type="InterPro" id="IPR000608">
    <property type="entry name" value="UBC"/>
</dbReference>
<dbReference type="FunFam" id="3.10.110.10:FF:000038">
    <property type="entry name" value="SUMO-conjugating enzyme SCE1"/>
    <property type="match status" value="1"/>
</dbReference>
<dbReference type="GO" id="GO:0005634">
    <property type="term" value="C:nucleus"/>
    <property type="evidence" value="ECO:0007669"/>
    <property type="project" value="UniProtKB-SubCell"/>
</dbReference>
<dbReference type="InterPro" id="IPR023313">
    <property type="entry name" value="UBQ-conjugating_AS"/>
</dbReference>
<proteinExistence type="predicted"/>
<evidence type="ECO:0000256" key="3">
    <source>
        <dbReference type="ARBA" id="ARBA00022723"/>
    </source>
</evidence>
<dbReference type="SMART" id="SM00212">
    <property type="entry name" value="UBCc"/>
    <property type="match status" value="1"/>
</dbReference>
<dbReference type="InterPro" id="IPR044817">
    <property type="entry name" value="SBP-like"/>
</dbReference>
<gene>
    <name evidence="16" type="ORF">OPV22_011374</name>
</gene>
<evidence type="ECO:0000259" key="15">
    <source>
        <dbReference type="PROSITE" id="PS51141"/>
    </source>
</evidence>
<evidence type="ECO:0000256" key="9">
    <source>
        <dbReference type="ARBA" id="ARBA00023163"/>
    </source>
</evidence>
<organism evidence="16 17">
    <name type="scientific">Ensete ventricosum</name>
    <name type="common">Abyssinian banana</name>
    <name type="synonym">Musa ensete</name>
    <dbReference type="NCBI Taxonomy" id="4639"/>
    <lineage>
        <taxon>Eukaryota</taxon>
        <taxon>Viridiplantae</taxon>
        <taxon>Streptophyta</taxon>
        <taxon>Embryophyta</taxon>
        <taxon>Tracheophyta</taxon>
        <taxon>Spermatophyta</taxon>
        <taxon>Magnoliopsida</taxon>
        <taxon>Liliopsida</taxon>
        <taxon>Zingiberales</taxon>
        <taxon>Musaceae</taxon>
        <taxon>Ensete</taxon>
    </lineage>
</organism>
<dbReference type="InterPro" id="IPR004333">
    <property type="entry name" value="SBP_dom"/>
</dbReference>
<feature type="domain" description="SBP-type" evidence="15">
    <location>
        <begin position="226"/>
        <end position="303"/>
    </location>
</feature>
<dbReference type="GO" id="GO:0008270">
    <property type="term" value="F:zinc ion binding"/>
    <property type="evidence" value="ECO:0007669"/>
    <property type="project" value="UniProtKB-KW"/>
</dbReference>
<keyword evidence="7" id="KW-0805">Transcription regulation</keyword>
<keyword evidence="6" id="KW-0862">Zinc</keyword>